<dbReference type="InterPro" id="IPR036020">
    <property type="entry name" value="WW_dom_sf"/>
</dbReference>
<dbReference type="Gene3D" id="1.10.10.440">
    <property type="entry name" value="FF domain"/>
    <property type="match status" value="3"/>
</dbReference>
<dbReference type="Proteomes" id="UP000274822">
    <property type="component" value="Unassembled WGS sequence"/>
</dbReference>
<keyword evidence="6" id="KW-1185">Reference proteome</keyword>
<dbReference type="PANTHER" id="PTHR15377:SF3">
    <property type="entry name" value="WW DOMAIN-CONTAINING PROTEIN"/>
    <property type="match status" value="1"/>
</dbReference>
<dbReference type="PROSITE" id="PS50020">
    <property type="entry name" value="WW_DOMAIN_2"/>
    <property type="match status" value="2"/>
</dbReference>
<name>A0A433QBN3_9FUNG</name>
<dbReference type="EMBL" id="RBNJ01008836">
    <property type="protein sequence ID" value="RUS27210.1"/>
    <property type="molecule type" value="Genomic_DNA"/>
</dbReference>
<dbReference type="SMART" id="SM00441">
    <property type="entry name" value="FF"/>
    <property type="match status" value="3"/>
</dbReference>
<evidence type="ECO:0000313" key="6">
    <source>
        <dbReference type="Proteomes" id="UP000274822"/>
    </source>
</evidence>
<evidence type="ECO:0000256" key="1">
    <source>
        <dbReference type="ARBA" id="ARBA00022737"/>
    </source>
</evidence>
<feature type="region of interest" description="Disordered" evidence="2">
    <location>
        <begin position="336"/>
        <end position="374"/>
    </location>
</feature>
<dbReference type="InterPro" id="IPR045148">
    <property type="entry name" value="TCRG1-like"/>
</dbReference>
<organism evidence="5 6">
    <name type="scientific">Jimgerdemannia flammicorona</name>
    <dbReference type="NCBI Taxonomy" id="994334"/>
    <lineage>
        <taxon>Eukaryota</taxon>
        <taxon>Fungi</taxon>
        <taxon>Fungi incertae sedis</taxon>
        <taxon>Mucoromycota</taxon>
        <taxon>Mucoromycotina</taxon>
        <taxon>Endogonomycetes</taxon>
        <taxon>Endogonales</taxon>
        <taxon>Endogonaceae</taxon>
        <taxon>Jimgerdemannia</taxon>
    </lineage>
</organism>
<feature type="domain" description="FF" evidence="4">
    <location>
        <begin position="538"/>
        <end position="597"/>
    </location>
</feature>
<proteinExistence type="predicted"/>
<evidence type="ECO:0000259" key="3">
    <source>
        <dbReference type="PROSITE" id="PS50020"/>
    </source>
</evidence>
<dbReference type="GO" id="GO:0003712">
    <property type="term" value="F:transcription coregulator activity"/>
    <property type="evidence" value="ECO:0007669"/>
    <property type="project" value="TreeGrafter"/>
</dbReference>
<gene>
    <name evidence="5" type="ORF">BC938DRAFT_483590</name>
</gene>
<keyword evidence="1" id="KW-0677">Repeat</keyword>
<sequence length="618" mass="70073">MEQDENVPLPEPELEVEVQESARGTNPPTTDPMVEVRTDVSQPENEHDPKPTPTPTTDQPPSTTAPGAPPHDRPPRHFPHHTLPHHRPPFQQQPYFRPPPHQYPPPSTGPFGGPPPGFAPPPARPLLPPGWTEHRAPQGQIYWYNATTGQSTWERPPMPPLAHLMALGTMGGPPPGLGGPPGVGGQPGIRPPGGFGGGPQMGQGIQQQQQAPPQQQKVKEKKKEKANAKKPIPGTLWQLVTTTEGHEFFFNKETKKSVWEAPEEVVEPLRKMREEEAALSNKRKLEGGDDESEGKRQKADEGDTQAAAAGGGAEGTELTEDDIAWQLQFMDEDEREKLGIDDEDQKSSRDGRSQSPEVKEQGQASGTKLNSNSELLEDERVEQFTVCDEFWCEKKGCRRLGKGNGVVLIPSLIKTFSSLILQQLLREKDISPFATWEKELPKIIGDHRYTLIKSLKQRKDLFDNFCRVLIAEKRAEKKNKPAPKDLYQELLGAEATHRSHWDDFKHKFRKDARFTSVSDAKERERLFRDHVQVLRDRRAADEKRAEDEYLELLRETREIRPDSSWRVTKKLLERDLRYDAVKSSTRREDIFRDYLEKLEERKGKEGGEKERKEREKKA</sequence>
<feature type="region of interest" description="Disordered" evidence="2">
    <location>
        <begin position="1"/>
        <end position="134"/>
    </location>
</feature>
<feature type="domain" description="FF" evidence="4">
    <location>
        <begin position="474"/>
        <end position="533"/>
    </location>
</feature>
<feature type="domain" description="WW" evidence="3">
    <location>
        <begin position="237"/>
        <end position="264"/>
    </location>
</feature>
<feature type="region of interest" description="Disordered" evidence="2">
    <location>
        <begin position="249"/>
        <end position="318"/>
    </location>
</feature>
<evidence type="ECO:0008006" key="7">
    <source>
        <dbReference type="Google" id="ProtNLM"/>
    </source>
</evidence>
<feature type="compositionally biased region" description="Basic and acidic residues" evidence="2">
    <location>
        <begin position="34"/>
        <end position="50"/>
    </location>
</feature>
<feature type="compositionally biased region" description="Basic and acidic residues" evidence="2">
    <location>
        <begin position="267"/>
        <end position="276"/>
    </location>
</feature>
<feature type="compositionally biased region" description="Basic and acidic residues" evidence="2">
    <location>
        <begin position="249"/>
        <end position="258"/>
    </location>
</feature>
<dbReference type="InterPro" id="IPR001202">
    <property type="entry name" value="WW_dom"/>
</dbReference>
<dbReference type="Gene3D" id="2.20.70.10">
    <property type="match status" value="2"/>
</dbReference>
<feature type="region of interest" description="Disordered" evidence="2">
    <location>
        <begin position="170"/>
        <end position="237"/>
    </location>
</feature>
<dbReference type="InterPro" id="IPR036517">
    <property type="entry name" value="FF_domain_sf"/>
</dbReference>
<dbReference type="PANTHER" id="PTHR15377">
    <property type="entry name" value="TRANSCRIPTION ELONGATION REGULATOR 1"/>
    <property type="match status" value="1"/>
</dbReference>
<dbReference type="InterPro" id="IPR002713">
    <property type="entry name" value="FF_domain"/>
</dbReference>
<feature type="compositionally biased region" description="Basic and acidic residues" evidence="2">
    <location>
        <begin position="336"/>
        <end position="360"/>
    </location>
</feature>
<dbReference type="SMART" id="SM00456">
    <property type="entry name" value="WW"/>
    <property type="match status" value="2"/>
</dbReference>
<comment type="caution">
    <text evidence="5">The sequence shown here is derived from an EMBL/GenBank/DDBJ whole genome shotgun (WGS) entry which is preliminary data.</text>
</comment>
<protein>
    <recommendedName>
        <fullName evidence="7">FF domain-containing protein</fullName>
    </recommendedName>
</protein>
<feature type="compositionally biased region" description="Basic and acidic residues" evidence="2">
    <location>
        <begin position="283"/>
        <end position="301"/>
    </location>
</feature>
<feature type="compositionally biased region" description="Basic residues" evidence="2">
    <location>
        <begin position="76"/>
        <end position="88"/>
    </location>
</feature>
<dbReference type="GO" id="GO:0070063">
    <property type="term" value="F:RNA polymerase binding"/>
    <property type="evidence" value="ECO:0007669"/>
    <property type="project" value="InterPro"/>
</dbReference>
<evidence type="ECO:0000313" key="5">
    <source>
        <dbReference type="EMBL" id="RUS27210.1"/>
    </source>
</evidence>
<dbReference type="PROSITE" id="PS51676">
    <property type="entry name" value="FF"/>
    <property type="match status" value="2"/>
</dbReference>
<feature type="non-terminal residue" evidence="5">
    <location>
        <position position="618"/>
    </location>
</feature>
<evidence type="ECO:0000256" key="2">
    <source>
        <dbReference type="SAM" id="MobiDB-lite"/>
    </source>
</evidence>
<feature type="domain" description="WW" evidence="3">
    <location>
        <begin position="125"/>
        <end position="158"/>
    </location>
</feature>
<dbReference type="Pfam" id="PF01846">
    <property type="entry name" value="FF"/>
    <property type="match status" value="3"/>
</dbReference>
<feature type="compositionally biased region" description="Pro residues" evidence="2">
    <location>
        <begin position="96"/>
        <end position="128"/>
    </location>
</feature>
<feature type="compositionally biased region" description="Polar residues" evidence="2">
    <location>
        <begin position="362"/>
        <end position="374"/>
    </location>
</feature>
<dbReference type="GO" id="GO:0005634">
    <property type="term" value="C:nucleus"/>
    <property type="evidence" value="ECO:0007669"/>
    <property type="project" value="TreeGrafter"/>
</dbReference>
<feature type="compositionally biased region" description="Basic and acidic residues" evidence="2">
    <location>
        <begin position="217"/>
        <end position="227"/>
    </location>
</feature>
<dbReference type="PROSITE" id="PS01159">
    <property type="entry name" value="WW_DOMAIN_1"/>
    <property type="match status" value="1"/>
</dbReference>
<reference evidence="5 6" key="1">
    <citation type="journal article" date="2018" name="New Phytol.">
        <title>Phylogenomics of Endogonaceae and evolution of mycorrhizas within Mucoromycota.</title>
        <authorList>
            <person name="Chang Y."/>
            <person name="Desiro A."/>
            <person name="Na H."/>
            <person name="Sandor L."/>
            <person name="Lipzen A."/>
            <person name="Clum A."/>
            <person name="Barry K."/>
            <person name="Grigoriev I.V."/>
            <person name="Martin F.M."/>
            <person name="Stajich J.E."/>
            <person name="Smith M.E."/>
            <person name="Bonito G."/>
            <person name="Spatafora J.W."/>
        </authorList>
    </citation>
    <scope>NUCLEOTIDE SEQUENCE [LARGE SCALE GENOMIC DNA]</scope>
    <source>
        <strain evidence="5 6">AD002</strain>
    </source>
</reference>
<accession>A0A433QBN3</accession>
<dbReference type="AlphaFoldDB" id="A0A433QBN3"/>
<feature type="compositionally biased region" description="Low complexity" evidence="2">
    <location>
        <begin position="202"/>
        <end position="216"/>
    </location>
</feature>
<feature type="compositionally biased region" description="Gly residues" evidence="2">
    <location>
        <begin position="179"/>
        <end position="201"/>
    </location>
</feature>
<dbReference type="Pfam" id="PF00397">
    <property type="entry name" value="WW"/>
    <property type="match status" value="1"/>
</dbReference>
<dbReference type="CDD" id="cd00201">
    <property type="entry name" value="WW"/>
    <property type="match status" value="2"/>
</dbReference>
<feature type="compositionally biased region" description="Low complexity" evidence="2">
    <location>
        <begin position="55"/>
        <end position="66"/>
    </location>
</feature>
<dbReference type="SUPFAM" id="SSF51045">
    <property type="entry name" value="WW domain"/>
    <property type="match status" value="2"/>
</dbReference>
<evidence type="ECO:0000259" key="4">
    <source>
        <dbReference type="PROSITE" id="PS51676"/>
    </source>
</evidence>
<dbReference type="SUPFAM" id="SSF81698">
    <property type="entry name" value="FF domain"/>
    <property type="match status" value="3"/>
</dbReference>